<dbReference type="InterPro" id="IPR043136">
    <property type="entry name" value="B30.2/SPRY_sf"/>
</dbReference>
<name>A0A6T7ZIV2_9EUKA</name>
<organism evidence="1">
    <name type="scientific">Prymnesium polylepis</name>
    <dbReference type="NCBI Taxonomy" id="72548"/>
    <lineage>
        <taxon>Eukaryota</taxon>
        <taxon>Haptista</taxon>
        <taxon>Haptophyta</taxon>
        <taxon>Prymnesiophyceae</taxon>
        <taxon>Prymnesiales</taxon>
        <taxon>Prymnesiaceae</taxon>
        <taxon>Prymnesium</taxon>
    </lineage>
</organism>
<proteinExistence type="predicted"/>
<dbReference type="AlphaFoldDB" id="A0A6T7ZIV2"/>
<protein>
    <submittedName>
        <fullName evidence="1">Uncharacterized protein</fullName>
    </submittedName>
</protein>
<dbReference type="EMBL" id="HBKO01019347">
    <property type="protein sequence ID" value="CAE2220462.1"/>
    <property type="molecule type" value="Transcribed_RNA"/>
</dbReference>
<reference evidence="1" key="1">
    <citation type="submission" date="2021-01" db="EMBL/GenBank/DDBJ databases">
        <authorList>
            <person name="Corre E."/>
            <person name="Pelletier E."/>
            <person name="Niang G."/>
            <person name="Scheremetjew M."/>
            <person name="Finn R."/>
            <person name="Kale V."/>
            <person name="Holt S."/>
            <person name="Cochrane G."/>
            <person name="Meng A."/>
            <person name="Brown T."/>
            <person name="Cohen L."/>
        </authorList>
    </citation>
    <scope>NUCLEOTIDE SEQUENCE</scope>
    <source>
        <strain evidence="1">UIO037</strain>
    </source>
</reference>
<sequence>MTDDSAKKSTDKEEKAPMVWCSGKLGAAVTLSGDQRVCSRSSTSGWGVQLASEWLTKDIHTVALACEQLDGDAFIGVVGRNFYPSDWDVPLSQTKHAVAMDVKTGRFTHKGANTSFVLRPVKSGARLNVVIDMQIRELTIELLDTKGTIASSITVEGIPGEVAVAVSFGPGRHAVRLVGNETEKPAMKLLGKLRKDLWDDENVIAPMALNVKKGSDAVRGSAMRVQAAEMAEAMMLE</sequence>
<gene>
    <name evidence="1" type="ORF">CPOL0286_LOCUS8801</name>
</gene>
<evidence type="ECO:0000313" key="1">
    <source>
        <dbReference type="EMBL" id="CAE2220462.1"/>
    </source>
</evidence>
<accession>A0A6T7ZIV2</accession>
<dbReference type="Gene3D" id="2.60.120.920">
    <property type="match status" value="1"/>
</dbReference>